<name>A0A915IPC5_ROMCU</name>
<evidence type="ECO:0000313" key="2">
    <source>
        <dbReference type="WBParaSite" id="nRc.2.0.1.t15837-RA"/>
    </source>
</evidence>
<dbReference type="AlphaFoldDB" id="A0A915IPC5"/>
<accession>A0A915IPC5</accession>
<organism evidence="1 2">
    <name type="scientific">Romanomermis culicivorax</name>
    <name type="common">Nematode worm</name>
    <dbReference type="NCBI Taxonomy" id="13658"/>
    <lineage>
        <taxon>Eukaryota</taxon>
        <taxon>Metazoa</taxon>
        <taxon>Ecdysozoa</taxon>
        <taxon>Nematoda</taxon>
        <taxon>Enoplea</taxon>
        <taxon>Dorylaimia</taxon>
        <taxon>Mermithida</taxon>
        <taxon>Mermithoidea</taxon>
        <taxon>Mermithidae</taxon>
        <taxon>Romanomermis</taxon>
    </lineage>
</organism>
<reference evidence="2" key="1">
    <citation type="submission" date="2022-11" db="UniProtKB">
        <authorList>
            <consortium name="WormBaseParasite"/>
        </authorList>
    </citation>
    <scope>IDENTIFICATION</scope>
</reference>
<sequence length="109" mass="12722">MTLRRKMAKPLDRLRMFSSPTKFATILETSFDNDIDEKIEIVPMPIGIVSPIVEKIEINQKHVQQVEVPRNSALQYWIGRKTLQSLDTVSRFRNDVDTKRCLLIKKHKS</sequence>
<dbReference type="WBParaSite" id="nRc.2.0.1.t15837-RA">
    <property type="protein sequence ID" value="nRc.2.0.1.t15837-RA"/>
    <property type="gene ID" value="nRc.2.0.1.g15837"/>
</dbReference>
<keyword evidence="1" id="KW-1185">Reference proteome</keyword>
<dbReference type="Proteomes" id="UP000887565">
    <property type="component" value="Unplaced"/>
</dbReference>
<proteinExistence type="predicted"/>
<evidence type="ECO:0000313" key="1">
    <source>
        <dbReference type="Proteomes" id="UP000887565"/>
    </source>
</evidence>
<protein>
    <submittedName>
        <fullName evidence="2">Uncharacterized protein</fullName>
    </submittedName>
</protein>